<comment type="caution">
    <text evidence="2">The sequence shown here is derived from an EMBL/GenBank/DDBJ whole genome shotgun (WGS) entry which is preliminary data.</text>
</comment>
<evidence type="ECO:0000313" key="3">
    <source>
        <dbReference type="Proteomes" id="UP000050911"/>
    </source>
</evidence>
<reference evidence="2 3" key="1">
    <citation type="journal article" date="2015" name="Genome Announc.">
        <title>Expanding the biotechnology potential of lactobacilli through comparative genomics of 213 strains and associated genera.</title>
        <authorList>
            <person name="Sun Z."/>
            <person name="Harris H.M."/>
            <person name="McCann A."/>
            <person name="Guo C."/>
            <person name="Argimon S."/>
            <person name="Zhang W."/>
            <person name="Yang X."/>
            <person name="Jeffery I.B."/>
            <person name="Cooney J.C."/>
            <person name="Kagawa T.F."/>
            <person name="Liu W."/>
            <person name="Song Y."/>
            <person name="Salvetti E."/>
            <person name="Wrobel A."/>
            <person name="Rasinkangas P."/>
            <person name="Parkhill J."/>
            <person name="Rea M.C."/>
            <person name="O'Sullivan O."/>
            <person name="Ritari J."/>
            <person name="Douillard F.P."/>
            <person name="Paul Ross R."/>
            <person name="Yang R."/>
            <person name="Briner A.E."/>
            <person name="Felis G.E."/>
            <person name="de Vos W.M."/>
            <person name="Barrangou R."/>
            <person name="Klaenhammer T.R."/>
            <person name="Caufield P.W."/>
            <person name="Cui Y."/>
            <person name="Zhang H."/>
            <person name="O'Toole P.W."/>
        </authorList>
    </citation>
    <scope>NUCLEOTIDE SEQUENCE [LARGE SCALE GENOMIC DNA]</scope>
    <source>
        <strain evidence="2 3">JCM 15530</strain>
    </source>
</reference>
<dbReference type="InterPro" id="IPR015946">
    <property type="entry name" value="KH_dom-like_a/b"/>
</dbReference>
<dbReference type="STRING" id="1302272.FC96_GL001857"/>
<organism evidence="2 3">
    <name type="scientific">Secundilactobacillus kimchicus JCM 15530</name>
    <dbReference type="NCBI Taxonomy" id="1302272"/>
    <lineage>
        <taxon>Bacteria</taxon>
        <taxon>Bacillati</taxon>
        <taxon>Bacillota</taxon>
        <taxon>Bacilli</taxon>
        <taxon>Lactobacillales</taxon>
        <taxon>Lactobacillaceae</taxon>
        <taxon>Secundilactobacillus</taxon>
    </lineage>
</organism>
<dbReference type="EMBL" id="AZCX01000004">
    <property type="protein sequence ID" value="KRK48125.1"/>
    <property type="molecule type" value="Genomic_DNA"/>
</dbReference>
<dbReference type="PANTHER" id="PTHR33797">
    <property type="entry name" value="ORGANIC HYDROPEROXIDE RESISTANCE PROTEIN-LIKE"/>
    <property type="match status" value="1"/>
</dbReference>
<evidence type="ECO:0000256" key="1">
    <source>
        <dbReference type="ARBA" id="ARBA00007378"/>
    </source>
</evidence>
<dbReference type="SUPFAM" id="SSF82784">
    <property type="entry name" value="OsmC-like"/>
    <property type="match status" value="1"/>
</dbReference>
<sequence length="158" mass="17369">MQALHLAGTLAVEEAFPMDNSDKKFRKLYETDIYNKDGLNGYAYVPNGIAVAVSNPRNETMPGTNPEQLLGLSLSTCMNATLQAIERENDLDHTAEVHVHVTMVKGTDGLEFLVHAMVSIPSVSYERAVELTNQAEQRCPVSKLLSGSINYTVETLQN</sequence>
<name>A0A0R1HMS1_9LACO</name>
<dbReference type="Gene3D" id="3.30.300.20">
    <property type="match status" value="1"/>
</dbReference>
<keyword evidence="3" id="KW-1185">Reference proteome</keyword>
<dbReference type="InterPro" id="IPR036102">
    <property type="entry name" value="OsmC/Ohrsf"/>
</dbReference>
<accession>A0A0R1HMS1</accession>
<dbReference type="Pfam" id="PF02566">
    <property type="entry name" value="OsmC"/>
    <property type="match status" value="1"/>
</dbReference>
<dbReference type="InterPro" id="IPR019953">
    <property type="entry name" value="OHR"/>
</dbReference>
<dbReference type="GO" id="GO:0006979">
    <property type="term" value="P:response to oxidative stress"/>
    <property type="evidence" value="ECO:0007669"/>
    <property type="project" value="InterPro"/>
</dbReference>
<dbReference type="Proteomes" id="UP000050911">
    <property type="component" value="Unassembled WGS sequence"/>
</dbReference>
<evidence type="ECO:0000313" key="2">
    <source>
        <dbReference type="EMBL" id="KRK48125.1"/>
    </source>
</evidence>
<dbReference type="AlphaFoldDB" id="A0A0R1HMS1"/>
<dbReference type="PATRIC" id="fig|1302272.5.peg.1881"/>
<dbReference type="PANTHER" id="PTHR33797:SF2">
    <property type="entry name" value="ORGANIC HYDROPEROXIDE RESISTANCE PROTEIN-LIKE"/>
    <property type="match status" value="1"/>
</dbReference>
<protein>
    <submittedName>
        <fullName evidence="2">Redox protein, regulator of disulfide bond formation</fullName>
    </submittedName>
</protein>
<comment type="similarity">
    <text evidence="1">Belongs to the OsmC/Ohr family.</text>
</comment>
<proteinExistence type="inferred from homology"/>
<dbReference type="InterPro" id="IPR003718">
    <property type="entry name" value="OsmC/Ohr_fam"/>
</dbReference>
<gene>
    <name evidence="2" type="ORF">FC96_GL001857</name>
</gene>